<protein>
    <submittedName>
        <fullName evidence="2">TIR domain-containing protein</fullName>
    </submittedName>
</protein>
<dbReference type="RefSeq" id="WP_213404209.1">
    <property type="nucleotide sequence ID" value="NZ_JAGIBT010000009.1"/>
</dbReference>
<dbReference type="AlphaFoldDB" id="A0AB35C0C4"/>
<organism evidence="2 3">
    <name type="scientific">Wohlfahrtiimonas chitiniclastica</name>
    <dbReference type="NCBI Taxonomy" id="400946"/>
    <lineage>
        <taxon>Bacteria</taxon>
        <taxon>Pseudomonadati</taxon>
        <taxon>Pseudomonadota</taxon>
        <taxon>Gammaproteobacteria</taxon>
        <taxon>Cardiobacteriales</taxon>
        <taxon>Ignatzschineriaceae</taxon>
        <taxon>Wohlfahrtiimonas</taxon>
    </lineage>
</organism>
<dbReference type="InterPro" id="IPR041160">
    <property type="entry name" value="LD_cluster2"/>
</dbReference>
<evidence type="ECO:0000259" key="1">
    <source>
        <dbReference type="Pfam" id="PF13676"/>
    </source>
</evidence>
<reference evidence="2" key="1">
    <citation type="submission" date="2021-03" db="EMBL/GenBank/DDBJ databases">
        <title>Identification and antibiotic profiling of Wohlfahrtiimonas chitiniclastica, an underestimated human pathogen.</title>
        <authorList>
            <person name="Kopf A."/>
            <person name="Bunk B."/>
            <person name="Coldewey S."/>
            <person name="Gunzer F."/>
            <person name="Riedel T."/>
            <person name="Schroettner P."/>
        </authorList>
    </citation>
    <scope>NUCLEOTIDE SEQUENCE</scope>
    <source>
        <strain evidence="2">DSM 100917</strain>
    </source>
</reference>
<name>A0AB35C0C4_9GAMM</name>
<feature type="domain" description="TIR" evidence="1">
    <location>
        <begin position="169"/>
        <end position="258"/>
    </location>
</feature>
<dbReference type="Proteomes" id="UP000680020">
    <property type="component" value="Unassembled WGS sequence"/>
</dbReference>
<dbReference type="Pfam" id="PF13676">
    <property type="entry name" value="TIR_2"/>
    <property type="match status" value="1"/>
</dbReference>
<dbReference type="GO" id="GO:0007165">
    <property type="term" value="P:signal transduction"/>
    <property type="evidence" value="ECO:0007669"/>
    <property type="project" value="InterPro"/>
</dbReference>
<sequence>MNIIKPPLAVHFVWHPNDHDQHYPNISKFRQYLTRDIDRPFSRELNIPTFLYSSRNHQIAPQKLQPLAQKNLVFLFLSRHTLINKEWNDYLDSISTNFLIIPVALDTHALKHTNKGRLENINLIHSYTWPSKDKEEYFILMLSHEIYRFSFCDHIEGKTKGNDSSLKLFLSHTKVDEHGVNLASEIKKFIDNTNIQNFFDTTDIAPSHMFDKEIEQHLKESTVIAIGSDKYSSRYWCQREILSAKEERRPIIFVDTLEHYEDRIFPAITNIPNIHISHNLELRDKEILRILIAALLETIRFNYAKNLLQYYKTQEWIDSTSEIFARPPEINQIVKLLKERETNGESHEVLHICYPEPPVYPEEISWVNQFKKPTTEDGIFENQIEVVTPLWSIFKKKHTPTRIGISISDYKEDQFEKHNQHIDELKRLAQVLAGHLLAHQHTLIYGGDLRKDGFTEFILDEAMIIQNRLKDSTIRVENHLAWPLHLDKKVDDFEVEYYGVIEITKHKIPADISPNENIFIPPTSPENKYIWSRCLTEMRLKSIEQSDIRILAGGKCEGYLGKMPGVLEEFIIAIEKKKPIYLLGGFGGITHKIAQSILNQSIEQEITEQWQIENNAEYATLQQIAKDQGFNAKYDEITKLIVQLDIDTLAKQTGLTIEQYRRLMKTPFIDEAVHLILEGLTSLSCTE</sequence>
<proteinExistence type="predicted"/>
<dbReference type="InterPro" id="IPR000157">
    <property type="entry name" value="TIR_dom"/>
</dbReference>
<evidence type="ECO:0000313" key="3">
    <source>
        <dbReference type="Proteomes" id="UP000680020"/>
    </source>
</evidence>
<comment type="caution">
    <text evidence="2">The sequence shown here is derived from an EMBL/GenBank/DDBJ whole genome shotgun (WGS) entry which is preliminary data.</text>
</comment>
<dbReference type="SUPFAM" id="SSF52200">
    <property type="entry name" value="Toll/Interleukin receptor TIR domain"/>
    <property type="match status" value="1"/>
</dbReference>
<accession>A0AB35C0C4</accession>
<dbReference type="InterPro" id="IPR035897">
    <property type="entry name" value="Toll_tir_struct_dom_sf"/>
</dbReference>
<dbReference type="Pfam" id="PF18163">
    <property type="entry name" value="LD_cluster2"/>
    <property type="match status" value="1"/>
</dbReference>
<dbReference type="EMBL" id="JAGIBU010000008">
    <property type="protein sequence ID" value="MBS7825181.1"/>
    <property type="molecule type" value="Genomic_DNA"/>
</dbReference>
<dbReference type="Gene3D" id="3.40.50.10140">
    <property type="entry name" value="Toll/interleukin-1 receptor homology (TIR) domain"/>
    <property type="match status" value="1"/>
</dbReference>
<gene>
    <name evidence="2" type="ORF">J7561_08190</name>
</gene>
<evidence type="ECO:0000313" key="2">
    <source>
        <dbReference type="EMBL" id="MBS7825181.1"/>
    </source>
</evidence>